<protein>
    <recommendedName>
        <fullName evidence="11 12">Ribonuclease M5</fullName>
        <ecNumber evidence="11 12">3.1.26.8</ecNumber>
    </recommendedName>
    <alternativeName>
        <fullName evidence="11">RNase M5</fullName>
    </alternativeName>
    <alternativeName>
        <fullName evidence="11">Ribosomal RNA terminal maturase M5</fullName>
    </alternativeName>
</protein>
<evidence type="ECO:0000256" key="12">
    <source>
        <dbReference type="NCBIfam" id="TIGR00334"/>
    </source>
</evidence>
<evidence type="ECO:0000256" key="10">
    <source>
        <dbReference type="ARBA" id="ARBA00022884"/>
    </source>
</evidence>
<dbReference type="GO" id="GO:0005737">
    <property type="term" value="C:cytoplasm"/>
    <property type="evidence" value="ECO:0007669"/>
    <property type="project" value="UniProtKB-SubCell"/>
</dbReference>
<evidence type="ECO:0000256" key="9">
    <source>
        <dbReference type="ARBA" id="ARBA00022842"/>
    </source>
</evidence>
<reference evidence="15 17" key="3">
    <citation type="submission" date="2020-05" db="EMBL/GenBank/DDBJ databases">
        <title>FDA dAtabase for Regulatory Grade micrObial Sequences (FDA-ARGOS): Supporting development and validation of Infectious Disease Dx tests.</title>
        <authorList>
            <person name="Pederson C."/>
            <person name="Tallon L."/>
            <person name="Sadzewicz L."/>
            <person name="Zhao X."/>
            <person name="Vavikolanu K."/>
            <person name="Mehta A."/>
            <person name="Aluvathingal J."/>
            <person name="Nadendla S."/>
            <person name="Myers T."/>
            <person name="Yan Y."/>
            <person name="Sichtig H."/>
        </authorList>
    </citation>
    <scope>NUCLEOTIDE SEQUENCE [LARGE SCALE GENOMIC DNA]</scope>
    <source>
        <strain evidence="15 17">FDAARGOS_764</strain>
    </source>
</reference>
<evidence type="ECO:0000256" key="6">
    <source>
        <dbReference type="ARBA" id="ARBA00022730"/>
    </source>
</evidence>
<dbReference type="Gene3D" id="3.40.1360.10">
    <property type="match status" value="1"/>
</dbReference>
<evidence type="ECO:0000256" key="1">
    <source>
        <dbReference type="ARBA" id="ARBA00022490"/>
    </source>
</evidence>
<keyword evidence="7 11" id="KW-0255">Endonuclease</keyword>
<reference evidence="14" key="1">
    <citation type="journal article" date="2017" name="J. Clin. Microbiol.">
        <title>Finegoldia magna Isolated from Orthopedic Joint Implant-Associated Infections.</title>
        <authorList>
            <person name="Soderquist B."/>
            <person name="Bjorklund S."/>
            <person name="Hellmark B."/>
            <person name="Jensen A."/>
            <person name="Bruggemann H."/>
        </authorList>
    </citation>
    <scope>NUCLEOTIDE SEQUENCE</scope>
    <source>
        <strain evidence="14">08T492</strain>
    </source>
</reference>
<dbReference type="GO" id="GO:0046872">
    <property type="term" value="F:metal ion binding"/>
    <property type="evidence" value="ECO:0007669"/>
    <property type="project" value="UniProtKB-KW"/>
</dbReference>
<dbReference type="Pfam" id="PF13331">
    <property type="entry name" value="DUF4093"/>
    <property type="match status" value="1"/>
</dbReference>
<evidence type="ECO:0000313" key="17">
    <source>
        <dbReference type="Proteomes" id="UP000502899"/>
    </source>
</evidence>
<dbReference type="OMA" id="EGKNDAH"/>
<dbReference type="CDD" id="cd01027">
    <property type="entry name" value="TOPRIM_RNase_M5_like"/>
    <property type="match status" value="1"/>
</dbReference>
<keyword evidence="10 11" id="KW-0694">RNA-binding</keyword>
<dbReference type="PANTHER" id="PTHR39156:SF1">
    <property type="entry name" value="RIBONUCLEASE M5"/>
    <property type="match status" value="1"/>
</dbReference>
<keyword evidence="2 11" id="KW-0690">Ribosome biogenesis</keyword>
<dbReference type="Proteomes" id="UP000215361">
    <property type="component" value="Unassembled WGS sequence"/>
</dbReference>
<accession>A0A133N5B7</accession>
<evidence type="ECO:0000313" key="14">
    <source>
        <dbReference type="EMBL" id="OXZ38984.1"/>
    </source>
</evidence>
<keyword evidence="3 11" id="KW-0698">rRNA processing</keyword>
<dbReference type="PROSITE" id="PS50880">
    <property type="entry name" value="TOPRIM"/>
    <property type="match status" value="1"/>
</dbReference>
<keyword evidence="4 11" id="KW-0540">Nuclease</keyword>
<feature type="domain" description="Toprim" evidence="13">
    <location>
        <begin position="3"/>
        <end position="93"/>
    </location>
</feature>
<dbReference type="Pfam" id="PF01751">
    <property type="entry name" value="Toprim"/>
    <property type="match status" value="1"/>
</dbReference>
<evidence type="ECO:0000259" key="13">
    <source>
        <dbReference type="PROSITE" id="PS50880"/>
    </source>
</evidence>
<keyword evidence="9" id="KW-0460">Magnesium</keyword>
<dbReference type="SMART" id="SM00493">
    <property type="entry name" value="TOPRIM"/>
    <property type="match status" value="1"/>
</dbReference>
<keyword evidence="5" id="KW-0479">Metal-binding</keyword>
<gene>
    <name evidence="11 15" type="primary">rnmV</name>
    <name evidence="14" type="ORF">B9N56_02455</name>
    <name evidence="15" type="ORF">FOC70_04620</name>
</gene>
<name>A0A133N5B7_FINMA</name>
<dbReference type="Proteomes" id="UP000502899">
    <property type="component" value="Chromosome"/>
</dbReference>
<reference evidence="16" key="2">
    <citation type="submission" date="2017-04" db="EMBL/GenBank/DDBJ databases">
        <title>Finegoldia magna isolated from orthopedic joint implant-associated infections.</title>
        <authorList>
            <person name="Bjorklund S."/>
            <person name="Bruggemann H."/>
            <person name="Jensen A."/>
            <person name="Hellmark B."/>
            <person name="Soderquist B."/>
        </authorList>
    </citation>
    <scope>NUCLEOTIDE SEQUENCE [LARGE SCALE GENOMIC DNA]</scope>
    <source>
        <strain evidence="16">08T492</strain>
    </source>
</reference>
<evidence type="ECO:0000256" key="4">
    <source>
        <dbReference type="ARBA" id="ARBA00022722"/>
    </source>
</evidence>
<evidence type="ECO:0000256" key="3">
    <source>
        <dbReference type="ARBA" id="ARBA00022552"/>
    </source>
</evidence>
<dbReference type="PANTHER" id="PTHR39156">
    <property type="entry name" value="RIBONUCLEASE M5"/>
    <property type="match status" value="1"/>
</dbReference>
<comment type="function">
    <text evidence="11">Required for correct processing of both the 5' and 3' ends of 5S rRNA precursor. Cleaves both sides of a double-stranded region yielding mature 5S rRNA in one step.</text>
</comment>
<comment type="similarity">
    <text evidence="11">Belongs to the ribonuclease M5 family.</text>
</comment>
<comment type="subcellular location">
    <subcellularLocation>
        <location evidence="11">Cytoplasm</location>
    </subcellularLocation>
</comment>
<evidence type="ECO:0000256" key="11">
    <source>
        <dbReference type="HAMAP-Rule" id="MF_01469"/>
    </source>
</evidence>
<sequence length="174" mass="19917">MIKEIIVVEGRDDEQRVKRALDCEVVCTGGIYFSDKLLKRLKKIDQDRGIIILTDPDYAGNKIRKRINDFIPTAKNAFIAQDLCIKDEDIGIENAKEEDIKIAIENAHPSMIDSKNEYTMDDMIYYGLVGEESKALRIKVGKILNIGYGNAKSFLRMLNNYNISREKLEEAINR</sequence>
<dbReference type="GO" id="GO:0006364">
    <property type="term" value="P:rRNA processing"/>
    <property type="evidence" value="ECO:0007669"/>
    <property type="project" value="UniProtKB-UniRule"/>
</dbReference>
<organism evidence="15 17">
    <name type="scientific">Finegoldia magna</name>
    <name type="common">Peptostreptococcus magnus</name>
    <dbReference type="NCBI Taxonomy" id="1260"/>
    <lineage>
        <taxon>Bacteria</taxon>
        <taxon>Bacillati</taxon>
        <taxon>Bacillota</taxon>
        <taxon>Tissierellia</taxon>
        <taxon>Tissierellales</taxon>
        <taxon>Peptoniphilaceae</taxon>
        <taxon>Finegoldia</taxon>
    </lineage>
</organism>
<dbReference type="GO" id="GO:0019843">
    <property type="term" value="F:rRNA binding"/>
    <property type="evidence" value="ECO:0007669"/>
    <property type="project" value="UniProtKB-KW"/>
</dbReference>
<dbReference type="InterPro" id="IPR004466">
    <property type="entry name" value="RNase_M5"/>
</dbReference>
<dbReference type="EC" id="3.1.26.8" evidence="11 12"/>
<evidence type="ECO:0000313" key="15">
    <source>
        <dbReference type="EMBL" id="QKH79688.1"/>
    </source>
</evidence>
<dbReference type="SUPFAM" id="SSF110455">
    <property type="entry name" value="Toprim domain"/>
    <property type="match status" value="1"/>
</dbReference>
<evidence type="ECO:0000256" key="7">
    <source>
        <dbReference type="ARBA" id="ARBA00022759"/>
    </source>
</evidence>
<dbReference type="InterPro" id="IPR006171">
    <property type="entry name" value="TOPRIM_dom"/>
</dbReference>
<proteinExistence type="inferred from homology"/>
<dbReference type="InterPro" id="IPR034141">
    <property type="entry name" value="TOPRIM_RNase_M5-like"/>
</dbReference>
<dbReference type="HAMAP" id="MF_01469">
    <property type="entry name" value="RNase_M5"/>
    <property type="match status" value="1"/>
</dbReference>
<dbReference type="EMBL" id="CP054000">
    <property type="protein sequence ID" value="QKH79688.1"/>
    <property type="molecule type" value="Genomic_DNA"/>
</dbReference>
<evidence type="ECO:0000256" key="5">
    <source>
        <dbReference type="ARBA" id="ARBA00022723"/>
    </source>
</evidence>
<dbReference type="AlphaFoldDB" id="A0A133N5B7"/>
<dbReference type="EMBL" id="NDYI01000008">
    <property type="protein sequence ID" value="OXZ38984.1"/>
    <property type="molecule type" value="Genomic_DNA"/>
</dbReference>
<dbReference type="RefSeq" id="WP_002838656.1">
    <property type="nucleotide sequence ID" value="NZ_CABKMR010000001.1"/>
</dbReference>
<dbReference type="InterPro" id="IPR025156">
    <property type="entry name" value="RNase_M5_C"/>
</dbReference>
<keyword evidence="1 11" id="KW-0963">Cytoplasm</keyword>
<evidence type="ECO:0000256" key="2">
    <source>
        <dbReference type="ARBA" id="ARBA00022517"/>
    </source>
</evidence>
<evidence type="ECO:0000256" key="8">
    <source>
        <dbReference type="ARBA" id="ARBA00022801"/>
    </source>
</evidence>
<comment type="catalytic activity">
    <reaction evidence="11">
        <text>Endonucleolytic cleavage of RNA, removing 21 and 42 nucleotides, respectively, from the 5'- and 3'-termini of a 5S-rRNA precursor.</text>
        <dbReference type="EC" id="3.1.26.8"/>
    </reaction>
</comment>
<evidence type="ECO:0000313" key="16">
    <source>
        <dbReference type="Proteomes" id="UP000215361"/>
    </source>
</evidence>
<keyword evidence="8 11" id="KW-0378">Hydrolase</keyword>
<keyword evidence="6 11" id="KW-0699">rRNA-binding</keyword>
<dbReference type="NCBIfam" id="TIGR00334">
    <property type="entry name" value="5S_RNA_mat_M5"/>
    <property type="match status" value="1"/>
</dbReference>
<dbReference type="GO" id="GO:0043822">
    <property type="term" value="F:ribonuclease M5 activity"/>
    <property type="evidence" value="ECO:0007669"/>
    <property type="project" value="UniProtKB-UniRule"/>
</dbReference>